<dbReference type="GO" id="GO:0005737">
    <property type="term" value="C:cytoplasm"/>
    <property type="evidence" value="ECO:0007669"/>
    <property type="project" value="TreeGrafter"/>
</dbReference>
<evidence type="ECO:0000256" key="2">
    <source>
        <dbReference type="ARBA" id="ARBA00022501"/>
    </source>
</evidence>
<evidence type="ECO:0000256" key="14">
    <source>
        <dbReference type="ARBA" id="ARBA00048144"/>
    </source>
</evidence>
<comment type="catalytic activity">
    <reaction evidence="15">
        <text>resolvin D1 + NAD(+) = 17-oxoresolvin D1 + NADH + H(+)</text>
        <dbReference type="Rhea" id="RHEA:50128"/>
        <dbReference type="ChEBI" id="CHEBI:15378"/>
        <dbReference type="ChEBI" id="CHEBI:57540"/>
        <dbReference type="ChEBI" id="CHEBI:57945"/>
        <dbReference type="ChEBI" id="CHEBI:132079"/>
        <dbReference type="ChEBI" id="CHEBI:132081"/>
    </reaction>
    <physiologicalReaction direction="left-to-right" evidence="15">
        <dbReference type="Rhea" id="RHEA:50129"/>
    </physiologicalReaction>
</comment>
<dbReference type="InterPro" id="IPR020904">
    <property type="entry name" value="Sc_DH/Rdtase_CS"/>
</dbReference>
<evidence type="ECO:0000256" key="9">
    <source>
        <dbReference type="ARBA" id="ARBA00045705"/>
    </source>
</evidence>
<evidence type="ECO:0000256" key="16">
    <source>
        <dbReference type="ARBA" id="ARBA00048393"/>
    </source>
</evidence>
<keyword evidence="25" id="KW-1185">Reference proteome</keyword>
<dbReference type="FunFam" id="3.40.50.720:FF:000149">
    <property type="entry name" value="15-hydroxyprostaglandin dehydrogenase [NAD(+)]"/>
    <property type="match status" value="1"/>
</dbReference>
<dbReference type="GO" id="GO:0016404">
    <property type="term" value="F:15-hydroxyprostaglandin dehydrogenase (NAD+) activity"/>
    <property type="evidence" value="ECO:0007669"/>
    <property type="project" value="UniProtKB-EC"/>
</dbReference>
<dbReference type="PANTHER" id="PTHR44229:SF5">
    <property type="entry name" value="15-HYDROXYPROSTAGLANDIN DEHYDROGENASE [NAD(+)]"/>
    <property type="match status" value="1"/>
</dbReference>
<reference evidence="24 25" key="1">
    <citation type="journal article" date="2021" name="G3 (Bethesda)">
        <title>Improved contiguity of the threespine stickleback genome using long-read sequencing.</title>
        <authorList>
            <person name="Nath S."/>
            <person name="Shaw D.E."/>
            <person name="White M.A."/>
        </authorList>
    </citation>
    <scope>NUCLEOTIDE SEQUENCE [LARGE SCALE GENOMIC DNA]</scope>
    <source>
        <strain evidence="24 25">Lake Benthic</strain>
    </source>
</reference>
<comment type="catalytic activity">
    <reaction evidence="19">
        <text>prostaglandin E2 + NAD(+) = 15-oxoprostaglandin E2 + NADH + H(+)</text>
        <dbReference type="Rhea" id="RHEA:11876"/>
        <dbReference type="ChEBI" id="CHEBI:15378"/>
        <dbReference type="ChEBI" id="CHEBI:57400"/>
        <dbReference type="ChEBI" id="CHEBI:57540"/>
        <dbReference type="ChEBI" id="CHEBI:57945"/>
        <dbReference type="ChEBI" id="CHEBI:606564"/>
        <dbReference type="EC" id="1.1.1.141"/>
    </reaction>
    <physiologicalReaction direction="left-to-right" evidence="19">
        <dbReference type="Rhea" id="RHEA:11877"/>
    </physiologicalReaction>
</comment>
<evidence type="ECO:0000256" key="5">
    <source>
        <dbReference type="ARBA" id="ARBA00039060"/>
    </source>
</evidence>
<comment type="catalytic activity">
    <reaction evidence="16">
        <text>resolvin D2 + NAD(+) = 7-oxoresolvin D2 + NADH + H(+)</text>
        <dbReference type="Rhea" id="RHEA:53584"/>
        <dbReference type="ChEBI" id="CHEBI:15378"/>
        <dbReference type="ChEBI" id="CHEBI:57540"/>
        <dbReference type="ChEBI" id="CHEBI:57945"/>
        <dbReference type="ChEBI" id="CHEBI:133367"/>
        <dbReference type="ChEBI" id="CHEBI:137497"/>
    </reaction>
    <physiologicalReaction direction="left-to-right" evidence="16">
        <dbReference type="Rhea" id="RHEA:53585"/>
    </physiologicalReaction>
</comment>
<dbReference type="Bgee" id="ENSGACG00000001459">
    <property type="expression patterns" value="Expressed in liver and 5 other cell types or tissues"/>
</dbReference>
<evidence type="ECO:0000313" key="25">
    <source>
        <dbReference type="Proteomes" id="UP000007635"/>
    </source>
</evidence>
<evidence type="ECO:0000256" key="13">
    <source>
        <dbReference type="ARBA" id="ARBA00048140"/>
    </source>
</evidence>
<dbReference type="Pfam" id="PF00106">
    <property type="entry name" value="adh_short"/>
    <property type="match status" value="1"/>
</dbReference>
<evidence type="ECO:0000256" key="3">
    <source>
        <dbReference type="ARBA" id="ARBA00023002"/>
    </source>
</evidence>
<dbReference type="PRINTS" id="PR00081">
    <property type="entry name" value="GDHRDH"/>
</dbReference>
<comment type="catalytic activity">
    <reaction evidence="12">
        <text>14-hydroxy-(4Z,7Z,10Z,12E,16Z,19Z)-docosahexaenoate + NAD(+) = 14-oxo-(4Z,7Z,10Z,12E,16Z,19Z)-docosahexaenoate + NADH + H(+)</text>
        <dbReference type="Rhea" id="RHEA:48952"/>
        <dbReference type="ChEBI" id="CHEBI:15378"/>
        <dbReference type="ChEBI" id="CHEBI:57540"/>
        <dbReference type="ChEBI" id="CHEBI:57945"/>
        <dbReference type="ChEBI" id="CHEBI:90866"/>
        <dbReference type="ChEBI" id="CHEBI:90867"/>
    </reaction>
    <physiologicalReaction direction="left-to-right" evidence="12">
        <dbReference type="Rhea" id="RHEA:48953"/>
    </physiologicalReaction>
</comment>
<comment type="catalytic activity">
    <reaction evidence="18">
        <text>prostaglandin A1 + NAD(+) = 15-oxo-prostaglandin A1 + NADH + H(+)</text>
        <dbReference type="Rhea" id="RHEA:41263"/>
        <dbReference type="ChEBI" id="CHEBI:15378"/>
        <dbReference type="ChEBI" id="CHEBI:57398"/>
        <dbReference type="ChEBI" id="CHEBI:57540"/>
        <dbReference type="ChEBI" id="CHEBI:57945"/>
        <dbReference type="ChEBI" id="CHEBI:85072"/>
    </reaction>
    <physiologicalReaction direction="left-to-right" evidence="18">
        <dbReference type="Rhea" id="RHEA:41264"/>
    </physiologicalReaction>
</comment>
<protein>
    <recommendedName>
        <fullName evidence="6">15-hydroxyprostaglandin dehydrogenase [NAD(+)]</fullName>
        <ecNumber evidence="4">1.1.1.141</ecNumber>
        <ecNumber evidence="5">1.1.1.232</ecNumber>
    </recommendedName>
    <alternativeName>
        <fullName evidence="8">Eicosanoid/docosanoid dehydrogenase [NAD(+)]</fullName>
    </alternativeName>
    <alternativeName>
        <fullName evidence="7">Prostaglandin dehydrogenase 1</fullName>
    </alternativeName>
</protein>
<evidence type="ECO:0000256" key="6">
    <source>
        <dbReference type="ARBA" id="ARBA00040276"/>
    </source>
</evidence>
<evidence type="ECO:0000256" key="18">
    <source>
        <dbReference type="ARBA" id="ARBA00048611"/>
    </source>
</evidence>
<dbReference type="SUPFAM" id="SSF51735">
    <property type="entry name" value="NAD(P)-binding Rossmann-fold domains"/>
    <property type="match status" value="1"/>
</dbReference>
<evidence type="ECO:0000256" key="11">
    <source>
        <dbReference type="ARBA" id="ARBA00047672"/>
    </source>
</evidence>
<comment type="catalytic activity">
    <reaction evidence="21">
        <text>(15S)-hydroxy-(5Z,8Z,11Z,13E)-eicosatetraenoate + NAD(+) = 15-oxo-(5Z,8Z,11Z,13E)-eicosatetraenoate + NADH + H(+)</text>
        <dbReference type="Rhea" id="RHEA:23260"/>
        <dbReference type="ChEBI" id="CHEBI:15378"/>
        <dbReference type="ChEBI" id="CHEBI:57409"/>
        <dbReference type="ChEBI" id="CHEBI:57410"/>
        <dbReference type="ChEBI" id="CHEBI:57540"/>
        <dbReference type="ChEBI" id="CHEBI:57945"/>
        <dbReference type="EC" id="1.1.1.232"/>
    </reaction>
    <physiologicalReaction direction="left-to-right" evidence="21">
        <dbReference type="Rhea" id="RHEA:23261"/>
    </physiologicalReaction>
</comment>
<reference evidence="24" key="3">
    <citation type="submission" date="2025-09" db="UniProtKB">
        <authorList>
            <consortium name="Ensembl"/>
        </authorList>
    </citation>
    <scope>IDENTIFICATION</scope>
</reference>
<dbReference type="EC" id="1.1.1.232" evidence="5"/>
<evidence type="ECO:0000256" key="12">
    <source>
        <dbReference type="ARBA" id="ARBA00048008"/>
    </source>
</evidence>
<dbReference type="GeneTree" id="ENSGT00940000154593"/>
<dbReference type="PRINTS" id="PR00080">
    <property type="entry name" value="SDRFAMILY"/>
</dbReference>
<comment type="function">
    <text evidence="9">Catalyzes the NAD-dependent dehydrogenation (oxidation) of a broad array of hydroxylated polyunsaturated fatty acids (mainly eicosanoids and docosanoids, including prostaglandins, lipoxins and resolvins), yielding their corresponding keto (oxo) metabolites. Decreases the levels of the pro-proliferative prostaglandins such as prostaglandin E2 (whose activity is increased in cancer because of an increase in the expression of cyclooxygenase 2) and generates oxo-fatty acid products that can profoundly influence cell function by abrogating pro-inflammatory cytokine expression. Converts resolvins E1, D1 and D2 to their oxo products, which represents a mode of resolvin inactivation. Resolvin E1 plays important roles during the resolution phase of acute inflammation, while resolvins D1 and D2 have a unique role in obesity-induced adipose inflammation.</text>
</comment>
<comment type="catalytic activity">
    <reaction evidence="22">
        <text>resolvin E1 + NAD(+) = 18-oxo-resolvin E1 + NADH + H(+)</text>
        <dbReference type="Rhea" id="RHEA:49244"/>
        <dbReference type="ChEBI" id="CHEBI:15378"/>
        <dbReference type="ChEBI" id="CHEBI:57540"/>
        <dbReference type="ChEBI" id="CHEBI:57945"/>
        <dbReference type="ChEBI" id="CHEBI:91000"/>
        <dbReference type="ChEBI" id="CHEBI:91001"/>
    </reaction>
    <physiologicalReaction direction="left-to-right" evidence="22">
        <dbReference type="Rhea" id="RHEA:49245"/>
    </physiologicalReaction>
</comment>
<dbReference type="AlphaFoldDB" id="G3N9A8"/>
<keyword evidence="2" id="KW-0276">Fatty acid metabolism</keyword>
<evidence type="ECO:0000256" key="19">
    <source>
        <dbReference type="ARBA" id="ARBA00048739"/>
    </source>
</evidence>
<dbReference type="CDD" id="cd05323">
    <property type="entry name" value="ADH_SDR_c_like"/>
    <property type="match status" value="1"/>
</dbReference>
<dbReference type="PANTHER" id="PTHR44229">
    <property type="entry name" value="15-HYDROXYPROSTAGLANDIN DEHYDROGENASE [NAD(+)]"/>
    <property type="match status" value="1"/>
</dbReference>
<evidence type="ECO:0000313" key="24">
    <source>
        <dbReference type="Ensembl" id="ENSGACP00000001898.2"/>
    </source>
</evidence>
<comment type="catalytic activity">
    <reaction evidence="17">
        <text>lipoxin A4 + NAD(+) = 15-oxo-(5S,6R)-dihydroxy-(7E,9E,11Z,13E)-eicosatetraenoate + NADH + H(+)</text>
        <dbReference type="Rhea" id="RHEA:41572"/>
        <dbReference type="ChEBI" id="CHEBI:15378"/>
        <dbReference type="ChEBI" id="CHEBI:57540"/>
        <dbReference type="ChEBI" id="CHEBI:57945"/>
        <dbReference type="ChEBI" id="CHEBI:67026"/>
        <dbReference type="ChEBI" id="CHEBI:78311"/>
    </reaction>
    <physiologicalReaction direction="left-to-right" evidence="17">
        <dbReference type="Rhea" id="RHEA:41573"/>
    </physiologicalReaction>
</comment>
<dbReference type="PROSITE" id="PS00061">
    <property type="entry name" value="ADH_SHORT"/>
    <property type="match status" value="1"/>
</dbReference>
<evidence type="ECO:0000256" key="22">
    <source>
        <dbReference type="ARBA" id="ARBA00049188"/>
    </source>
</evidence>
<evidence type="ECO:0000256" key="1">
    <source>
        <dbReference type="ARBA" id="ARBA00006484"/>
    </source>
</evidence>
<evidence type="ECO:0000256" key="17">
    <source>
        <dbReference type="ARBA" id="ARBA00048535"/>
    </source>
</evidence>
<keyword evidence="2" id="KW-0644">Prostaglandin metabolism</keyword>
<proteinExistence type="inferred from homology"/>
<evidence type="ECO:0000256" key="8">
    <source>
        <dbReference type="ARBA" id="ARBA00042026"/>
    </source>
</evidence>
<dbReference type="Gene3D" id="3.40.50.720">
    <property type="entry name" value="NAD(P)-binding Rossmann-like Domain"/>
    <property type="match status" value="1"/>
</dbReference>
<reference evidence="24" key="2">
    <citation type="submission" date="2025-08" db="UniProtKB">
        <authorList>
            <consortium name="Ensembl"/>
        </authorList>
    </citation>
    <scope>IDENTIFICATION</scope>
</reference>
<evidence type="ECO:0000256" key="15">
    <source>
        <dbReference type="ARBA" id="ARBA00048170"/>
    </source>
</evidence>
<dbReference type="InterPro" id="IPR036291">
    <property type="entry name" value="NAD(P)-bd_dom_sf"/>
</dbReference>
<keyword evidence="3" id="KW-0560">Oxidoreductase</keyword>
<accession>G3N9A8</accession>
<dbReference type="GO" id="GO:0006693">
    <property type="term" value="P:prostaglandin metabolic process"/>
    <property type="evidence" value="ECO:0007669"/>
    <property type="project" value="UniProtKB-KW"/>
</dbReference>
<evidence type="ECO:0000256" key="20">
    <source>
        <dbReference type="ARBA" id="ARBA00048921"/>
    </source>
</evidence>
<name>G3N9A8_GASAC</name>
<comment type="catalytic activity">
    <reaction evidence="13">
        <text>15-oxo-(5S,6R)-dihydroxy-(7E,9E,11Z)-eicosatrienoate + NADH + H(+) = (5S,6R,15S)-trihydroxy-(7E,9E,11Z)-eicosatrienoate + NAD(+)</text>
        <dbReference type="Rhea" id="RHEA:41596"/>
        <dbReference type="ChEBI" id="CHEBI:15378"/>
        <dbReference type="ChEBI" id="CHEBI:57540"/>
        <dbReference type="ChEBI" id="CHEBI:57945"/>
        <dbReference type="ChEBI" id="CHEBI:78325"/>
        <dbReference type="ChEBI" id="CHEBI:78329"/>
    </reaction>
    <physiologicalReaction direction="left-to-right" evidence="13">
        <dbReference type="Rhea" id="RHEA:41597"/>
    </physiologicalReaction>
</comment>
<dbReference type="Ensembl" id="ENSGACT00000001901.2">
    <property type="protein sequence ID" value="ENSGACP00000001898.2"/>
    <property type="gene ID" value="ENSGACG00000001459.2"/>
</dbReference>
<comment type="catalytic activity">
    <reaction evidence="10">
        <text>prostaglandin E1 + NAD(+) = 15-oxoprostaglandin E1 + NADH + H(+)</text>
        <dbReference type="Rhea" id="RHEA:16477"/>
        <dbReference type="ChEBI" id="CHEBI:15378"/>
        <dbReference type="ChEBI" id="CHEBI:57397"/>
        <dbReference type="ChEBI" id="CHEBI:57401"/>
        <dbReference type="ChEBI" id="CHEBI:57540"/>
        <dbReference type="ChEBI" id="CHEBI:57945"/>
    </reaction>
    <physiologicalReaction direction="left-to-right" evidence="10">
        <dbReference type="Rhea" id="RHEA:16478"/>
    </physiologicalReaction>
</comment>
<dbReference type="EC" id="1.1.1.141" evidence="4"/>
<dbReference type="Proteomes" id="UP000007635">
    <property type="component" value="Unassembled WGS sequence"/>
</dbReference>
<evidence type="ECO:0000256" key="7">
    <source>
        <dbReference type="ARBA" id="ARBA00041812"/>
    </source>
</evidence>
<comment type="catalytic activity">
    <reaction evidence="11">
        <text>resolvin D1 + NAD(+) = 8-oxoresolvin D1 + NADH + H(+)</text>
        <dbReference type="Rhea" id="RHEA:50124"/>
        <dbReference type="ChEBI" id="CHEBI:15378"/>
        <dbReference type="ChEBI" id="CHEBI:57540"/>
        <dbReference type="ChEBI" id="CHEBI:57945"/>
        <dbReference type="ChEBI" id="CHEBI:132079"/>
        <dbReference type="ChEBI" id="CHEBI:132080"/>
    </reaction>
    <physiologicalReaction direction="left-to-right" evidence="11">
        <dbReference type="Rhea" id="RHEA:50125"/>
    </physiologicalReaction>
</comment>
<dbReference type="GO" id="GO:0047034">
    <property type="term" value="F:15-hydroxyicosatetraenoate dehydrogenase activity"/>
    <property type="evidence" value="ECO:0007669"/>
    <property type="project" value="UniProtKB-EC"/>
</dbReference>
<dbReference type="InterPro" id="IPR002347">
    <property type="entry name" value="SDR_fam"/>
</dbReference>
<evidence type="ECO:0000256" key="21">
    <source>
        <dbReference type="ARBA" id="ARBA00049151"/>
    </source>
</evidence>
<comment type="similarity">
    <text evidence="1 23">Belongs to the short-chain dehydrogenases/reductases (SDR) family.</text>
</comment>
<evidence type="ECO:0000256" key="23">
    <source>
        <dbReference type="RuleBase" id="RU000363"/>
    </source>
</evidence>
<keyword evidence="2" id="KW-0443">Lipid metabolism</keyword>
<comment type="catalytic activity">
    <reaction evidence="20">
        <text>resolvin D2 + NAD(+) = 16-oxoresolvin D2 + NADH + H(+)</text>
        <dbReference type="Rhea" id="RHEA:53588"/>
        <dbReference type="ChEBI" id="CHEBI:15378"/>
        <dbReference type="ChEBI" id="CHEBI:57540"/>
        <dbReference type="ChEBI" id="CHEBI:57945"/>
        <dbReference type="ChEBI" id="CHEBI:133367"/>
        <dbReference type="ChEBI" id="CHEBI:137498"/>
    </reaction>
    <physiologicalReaction direction="left-to-right" evidence="20">
        <dbReference type="Rhea" id="RHEA:53589"/>
    </physiologicalReaction>
</comment>
<evidence type="ECO:0000256" key="10">
    <source>
        <dbReference type="ARBA" id="ARBA00047325"/>
    </source>
</evidence>
<comment type="catalytic activity">
    <reaction evidence="14">
        <text>(11R)-hydroxy-(5Z,8Z,12E,14Z)-eicosatetraenoate + NAD(+) = 11-oxo-(5Z,8Z,12E,14Z)-eicosatetraenoate + NADH + H(+)</text>
        <dbReference type="Rhea" id="RHEA:48640"/>
        <dbReference type="ChEBI" id="CHEBI:15378"/>
        <dbReference type="ChEBI" id="CHEBI:57540"/>
        <dbReference type="ChEBI" id="CHEBI:57945"/>
        <dbReference type="ChEBI" id="CHEBI:78836"/>
        <dbReference type="ChEBI" id="CHEBI:90697"/>
    </reaction>
    <physiologicalReaction direction="left-to-right" evidence="14">
        <dbReference type="Rhea" id="RHEA:48641"/>
    </physiologicalReaction>
</comment>
<organism evidence="24 25">
    <name type="scientific">Gasterosteus aculeatus aculeatus</name>
    <name type="common">three-spined stickleback</name>
    <dbReference type="NCBI Taxonomy" id="481459"/>
    <lineage>
        <taxon>Eukaryota</taxon>
        <taxon>Metazoa</taxon>
        <taxon>Chordata</taxon>
        <taxon>Craniata</taxon>
        <taxon>Vertebrata</taxon>
        <taxon>Euteleostomi</taxon>
        <taxon>Actinopterygii</taxon>
        <taxon>Neopterygii</taxon>
        <taxon>Teleostei</taxon>
        <taxon>Neoteleostei</taxon>
        <taxon>Acanthomorphata</taxon>
        <taxon>Eupercaria</taxon>
        <taxon>Perciformes</taxon>
        <taxon>Cottioidei</taxon>
        <taxon>Gasterosteales</taxon>
        <taxon>Gasterosteidae</taxon>
        <taxon>Gasterosteus</taxon>
    </lineage>
</organism>
<sequence length="296" mass="31633">MDSHVTAAIQSTGRVAFKGLRPPPPPHMALQDQVAVVTGAVQGIGRAMAEILLRNGAKVALLDVNEAAGKSLKEVLDKQHGPERTLFLSCDVESEEQIRAAFQRTAGALGAVDIVCNNAGVLNEAEWEKTISVNLVAVVRVTYIALEHMNKMSGGRGGVIINTASMAGLFPLLSCPVYTATKYGVVGFTRAMAANSTALGFGIRFNALCPGFVQTDILDNIYERLGQFSQLSAETQVFVDKGVLKTSEVAEGLLELLTNDTKNGEALQDSSKTKIETTVKPHCSERRALLKNPPAR</sequence>
<evidence type="ECO:0000256" key="4">
    <source>
        <dbReference type="ARBA" id="ARBA00038968"/>
    </source>
</evidence>